<evidence type="ECO:0000256" key="1">
    <source>
        <dbReference type="SAM" id="Phobius"/>
    </source>
</evidence>
<organism evidence="2 3">
    <name type="scientific">Brachionus plicatilis</name>
    <name type="common">Marine rotifer</name>
    <name type="synonym">Brachionus muelleri</name>
    <dbReference type="NCBI Taxonomy" id="10195"/>
    <lineage>
        <taxon>Eukaryota</taxon>
        <taxon>Metazoa</taxon>
        <taxon>Spiralia</taxon>
        <taxon>Gnathifera</taxon>
        <taxon>Rotifera</taxon>
        <taxon>Eurotatoria</taxon>
        <taxon>Monogononta</taxon>
        <taxon>Pseudotrocha</taxon>
        <taxon>Ploima</taxon>
        <taxon>Brachionidae</taxon>
        <taxon>Brachionus</taxon>
    </lineage>
</organism>
<reference evidence="2 3" key="1">
    <citation type="journal article" date="2018" name="Sci. Rep.">
        <title>Genomic signatures of local adaptation to the degree of environmental predictability in rotifers.</title>
        <authorList>
            <person name="Franch-Gras L."/>
            <person name="Hahn C."/>
            <person name="Garcia-Roger E.M."/>
            <person name="Carmona M.J."/>
            <person name="Serra M."/>
            <person name="Gomez A."/>
        </authorList>
    </citation>
    <scope>NUCLEOTIDE SEQUENCE [LARGE SCALE GENOMIC DNA]</scope>
    <source>
        <strain evidence="2">HYR1</strain>
    </source>
</reference>
<gene>
    <name evidence="2" type="ORF">BpHYR1_036127</name>
</gene>
<keyword evidence="1" id="KW-1133">Transmembrane helix</keyword>
<keyword evidence="3" id="KW-1185">Reference proteome</keyword>
<evidence type="ECO:0000313" key="2">
    <source>
        <dbReference type="EMBL" id="RNA31015.1"/>
    </source>
</evidence>
<comment type="caution">
    <text evidence="2">The sequence shown here is derived from an EMBL/GenBank/DDBJ whole genome shotgun (WGS) entry which is preliminary data.</text>
</comment>
<dbReference type="EMBL" id="REGN01002004">
    <property type="protein sequence ID" value="RNA31015.1"/>
    <property type="molecule type" value="Genomic_DNA"/>
</dbReference>
<keyword evidence="1" id="KW-0472">Membrane</keyword>
<accession>A0A3M7S5U1</accession>
<protein>
    <submittedName>
        <fullName evidence="2">Uncharacterized protein</fullName>
    </submittedName>
</protein>
<evidence type="ECO:0000313" key="3">
    <source>
        <dbReference type="Proteomes" id="UP000276133"/>
    </source>
</evidence>
<dbReference type="AlphaFoldDB" id="A0A3M7S5U1"/>
<sequence length="79" mass="9390">MATKNLYDNNAFNKCPIFLIIQNFELDSIKFKQSPKFLVILVYHQCLNIIYVQSFLLWLHKLSINDNSKNSNLKCYLNF</sequence>
<name>A0A3M7S5U1_BRAPC</name>
<dbReference type="Proteomes" id="UP000276133">
    <property type="component" value="Unassembled WGS sequence"/>
</dbReference>
<proteinExistence type="predicted"/>
<feature type="transmembrane region" description="Helical" evidence="1">
    <location>
        <begin position="37"/>
        <end position="59"/>
    </location>
</feature>
<keyword evidence="1" id="KW-0812">Transmembrane</keyword>